<dbReference type="GO" id="GO:0004674">
    <property type="term" value="F:protein serine/threonine kinase activity"/>
    <property type="evidence" value="ECO:0007669"/>
    <property type="project" value="UniProtKB-KW"/>
</dbReference>
<evidence type="ECO:0000313" key="5">
    <source>
        <dbReference type="Proteomes" id="UP000009881"/>
    </source>
</evidence>
<dbReference type="STRING" id="1238182.C882_0836"/>
<dbReference type="InterPro" id="IPR050267">
    <property type="entry name" value="Anti-sigma-factor_SerPK"/>
</dbReference>
<evidence type="ECO:0000313" key="4">
    <source>
        <dbReference type="EMBL" id="EKV28625.1"/>
    </source>
</evidence>
<protein>
    <submittedName>
        <fullName evidence="4">Serine phosphatase RsbU</fullName>
    </submittedName>
</protein>
<keyword evidence="5" id="KW-1185">Reference proteome</keyword>
<accession>K9GRR1</accession>
<dbReference type="eggNOG" id="COG2172">
    <property type="taxonomic scope" value="Bacteria"/>
</dbReference>
<dbReference type="PANTHER" id="PTHR35526">
    <property type="entry name" value="ANTI-SIGMA-F FACTOR RSBW-RELATED"/>
    <property type="match status" value="1"/>
</dbReference>
<dbReference type="Gene3D" id="3.30.565.10">
    <property type="entry name" value="Histidine kinase-like ATPase, C-terminal domain"/>
    <property type="match status" value="1"/>
</dbReference>
<evidence type="ECO:0000256" key="2">
    <source>
        <dbReference type="SAM" id="MobiDB-lite"/>
    </source>
</evidence>
<feature type="domain" description="Histidine kinase/HSP90-like ATPase" evidence="3">
    <location>
        <begin position="34"/>
        <end position="160"/>
    </location>
</feature>
<keyword evidence="1" id="KW-0723">Serine/threonine-protein kinase</keyword>
<dbReference type="EMBL" id="ANHY01000015">
    <property type="protein sequence ID" value="EKV28625.1"/>
    <property type="molecule type" value="Genomic_DNA"/>
</dbReference>
<keyword evidence="1" id="KW-0418">Kinase</keyword>
<reference evidence="4 5" key="1">
    <citation type="journal article" date="2013" name="Genome Announc.">
        <title>Draft Genome Sequence of an Alphaproteobacterium, Caenispirillum salinarum AK4(T), Isolated from a Solar Saltern.</title>
        <authorList>
            <person name="Khatri I."/>
            <person name="Singh A."/>
            <person name="Korpole S."/>
            <person name="Pinnaka A.K."/>
            <person name="Subramanian S."/>
        </authorList>
    </citation>
    <scope>NUCLEOTIDE SEQUENCE [LARGE SCALE GENOMIC DNA]</scope>
    <source>
        <strain evidence="4 5">AK4</strain>
    </source>
</reference>
<dbReference type="CDD" id="cd16936">
    <property type="entry name" value="HATPase_RsbW-like"/>
    <property type="match status" value="1"/>
</dbReference>
<dbReference type="OrthoDB" id="9767435at2"/>
<comment type="caution">
    <text evidence="4">The sequence shown here is derived from an EMBL/GenBank/DDBJ whole genome shotgun (WGS) entry which is preliminary data.</text>
</comment>
<feature type="region of interest" description="Disordered" evidence="2">
    <location>
        <begin position="1"/>
        <end position="22"/>
    </location>
</feature>
<dbReference type="RefSeq" id="WP_009541493.1">
    <property type="nucleotide sequence ID" value="NZ_ANHY01000015.1"/>
</dbReference>
<dbReference type="InterPro" id="IPR036890">
    <property type="entry name" value="HATPase_C_sf"/>
</dbReference>
<evidence type="ECO:0000259" key="3">
    <source>
        <dbReference type="Pfam" id="PF13581"/>
    </source>
</evidence>
<dbReference type="Pfam" id="PF13581">
    <property type="entry name" value="HATPase_c_2"/>
    <property type="match status" value="1"/>
</dbReference>
<dbReference type="AlphaFoldDB" id="K9GRR1"/>
<sequence length="171" mass="17921">MSRPADPAAAAPAAPPARARTAATDSALLARLRVPARPPSLRIVRRTVREAALVAGADAAWADDLMLAVDEACQNVVRHAYAAAPETGDMVIVVRTHPPSDDGVTVDILDFAPAVDPTRVRGRDLDDVRPGGLGVHLIHAVCEEAGFQPPPDGAGNLFRLVKHFAKPPVDG</sequence>
<dbReference type="Proteomes" id="UP000009881">
    <property type="component" value="Unassembled WGS sequence"/>
</dbReference>
<dbReference type="PANTHER" id="PTHR35526:SF3">
    <property type="entry name" value="ANTI-SIGMA-F FACTOR RSBW"/>
    <property type="match status" value="1"/>
</dbReference>
<proteinExistence type="predicted"/>
<evidence type="ECO:0000256" key="1">
    <source>
        <dbReference type="ARBA" id="ARBA00022527"/>
    </source>
</evidence>
<keyword evidence="1" id="KW-0808">Transferase</keyword>
<dbReference type="InterPro" id="IPR003594">
    <property type="entry name" value="HATPase_dom"/>
</dbReference>
<organism evidence="4 5">
    <name type="scientific">Caenispirillum salinarum AK4</name>
    <dbReference type="NCBI Taxonomy" id="1238182"/>
    <lineage>
        <taxon>Bacteria</taxon>
        <taxon>Pseudomonadati</taxon>
        <taxon>Pseudomonadota</taxon>
        <taxon>Alphaproteobacteria</taxon>
        <taxon>Rhodospirillales</taxon>
        <taxon>Novispirillaceae</taxon>
        <taxon>Caenispirillum</taxon>
    </lineage>
</organism>
<name>K9GRR1_9PROT</name>
<gene>
    <name evidence="4" type="ORF">C882_0836</name>
</gene>